<dbReference type="EMBL" id="WWNR01000001">
    <property type="protein sequence ID" value="MZQ87839.1"/>
    <property type="molecule type" value="Genomic_DNA"/>
</dbReference>
<comment type="catalytic activity">
    <reaction evidence="8">
        <text>Mo-molybdopterin + GTP + H(+) = Mo-molybdopterin guanine dinucleotide + diphosphate</text>
        <dbReference type="Rhea" id="RHEA:34243"/>
        <dbReference type="ChEBI" id="CHEBI:15378"/>
        <dbReference type="ChEBI" id="CHEBI:33019"/>
        <dbReference type="ChEBI" id="CHEBI:37565"/>
        <dbReference type="ChEBI" id="CHEBI:71302"/>
        <dbReference type="ChEBI" id="CHEBI:71310"/>
        <dbReference type="EC" id="2.7.7.77"/>
    </reaction>
</comment>
<protein>
    <recommendedName>
        <fullName evidence="8">Molybdenum cofactor guanylyltransferase</fullName>
        <shortName evidence="8">MoCo guanylyltransferase</shortName>
        <ecNumber evidence="8">2.7.7.77</ecNumber>
    </recommendedName>
    <alternativeName>
        <fullName evidence="8">GTP:molybdopterin guanylyltransferase</fullName>
    </alternativeName>
    <alternativeName>
        <fullName evidence="8">Mo-MPT guanylyltransferase</fullName>
    </alternativeName>
    <alternativeName>
        <fullName evidence="8">Molybdopterin guanylyltransferase</fullName>
    </alternativeName>
    <alternativeName>
        <fullName evidence="8">Molybdopterin-guanine dinucleotide synthase</fullName>
        <shortName evidence="8">MGD synthase</shortName>
    </alternativeName>
</protein>
<dbReference type="SUPFAM" id="SSF53448">
    <property type="entry name" value="Nucleotide-diphospho-sugar transferases"/>
    <property type="match status" value="1"/>
</dbReference>
<comment type="caution">
    <text evidence="10">The sequence shown here is derived from an EMBL/GenBank/DDBJ whole genome shotgun (WGS) entry which is preliminary data.</text>
</comment>
<dbReference type="PANTHER" id="PTHR19136:SF81">
    <property type="entry name" value="MOLYBDENUM COFACTOR GUANYLYLTRANSFERASE"/>
    <property type="match status" value="1"/>
</dbReference>
<evidence type="ECO:0000256" key="6">
    <source>
        <dbReference type="ARBA" id="ARBA00023134"/>
    </source>
</evidence>
<dbReference type="CDD" id="cd02503">
    <property type="entry name" value="MobA"/>
    <property type="match status" value="1"/>
</dbReference>
<proteinExistence type="inferred from homology"/>
<dbReference type="Pfam" id="PF12804">
    <property type="entry name" value="NTP_transf_3"/>
    <property type="match status" value="1"/>
</dbReference>
<comment type="similarity">
    <text evidence="8">Belongs to the MobA family.</text>
</comment>
<comment type="cofactor">
    <cofactor evidence="8">
        <name>Mg(2+)</name>
        <dbReference type="ChEBI" id="CHEBI:18420"/>
    </cofactor>
</comment>
<dbReference type="InterPro" id="IPR029044">
    <property type="entry name" value="Nucleotide-diphossugar_trans"/>
</dbReference>
<evidence type="ECO:0000313" key="10">
    <source>
        <dbReference type="EMBL" id="MZQ87839.1"/>
    </source>
</evidence>
<keyword evidence="5 8" id="KW-0460">Magnesium</keyword>
<comment type="subcellular location">
    <subcellularLocation>
        <location evidence="8">Cytoplasm</location>
    </subcellularLocation>
</comment>
<dbReference type="InterPro" id="IPR025877">
    <property type="entry name" value="MobA-like_NTP_Trfase"/>
</dbReference>
<name>A0A6L8VEV9_9RHOB</name>
<dbReference type="InterPro" id="IPR013482">
    <property type="entry name" value="Molybde_CF_guanTrfase"/>
</dbReference>
<sequence length="206" mass="20886">MGSAGTADVAGLVLAGGRSSRMGQDKALLALAGRPLIAHVLDRLAPQVGGVAVSWNGEPAALAHLGLPLLSDAAPDRPGPLAGVLAGLDWAAGQGADWLATVPVDTPFVPRDLVARLAAAAVPGGGPVLAASDSGLHPAAALWPVRLREDLRLALDQGQRRVAGWALDQGAVTVQFASEAGFDPFVNLNTPEDLSDAEALLRGERG</sequence>
<dbReference type="GO" id="GO:0005525">
    <property type="term" value="F:GTP binding"/>
    <property type="evidence" value="ECO:0007669"/>
    <property type="project" value="UniProtKB-UniRule"/>
</dbReference>
<dbReference type="EC" id="2.7.7.77" evidence="8"/>
<dbReference type="GO" id="GO:0061603">
    <property type="term" value="F:molybdenum cofactor guanylyltransferase activity"/>
    <property type="evidence" value="ECO:0007669"/>
    <property type="project" value="UniProtKB-EC"/>
</dbReference>
<feature type="binding site" evidence="8">
    <location>
        <begin position="14"/>
        <end position="16"/>
    </location>
    <ligand>
        <name>GTP</name>
        <dbReference type="ChEBI" id="CHEBI:37565"/>
    </ligand>
</feature>
<evidence type="ECO:0000256" key="2">
    <source>
        <dbReference type="ARBA" id="ARBA00022679"/>
    </source>
</evidence>
<dbReference type="OrthoDB" id="9788394at2"/>
<feature type="binding site" evidence="8">
    <location>
        <position position="105"/>
    </location>
    <ligand>
        <name>GTP</name>
        <dbReference type="ChEBI" id="CHEBI:37565"/>
    </ligand>
</feature>
<accession>A0A6L8VEV9</accession>
<reference evidence="10 11" key="1">
    <citation type="submission" date="2020-01" db="EMBL/GenBank/DDBJ databases">
        <title>Frigidibacter albus SP32T (=CGMCC 1.13995T).</title>
        <authorList>
            <person name="Liao X."/>
        </authorList>
    </citation>
    <scope>NUCLEOTIDE SEQUENCE [LARGE SCALE GENOMIC DNA]</scope>
    <source>
        <strain evidence="10 11">SP32</strain>
    </source>
</reference>
<keyword evidence="2 8" id="KW-0808">Transferase</keyword>
<evidence type="ECO:0000256" key="1">
    <source>
        <dbReference type="ARBA" id="ARBA00022490"/>
    </source>
</evidence>
<evidence type="ECO:0000256" key="7">
    <source>
        <dbReference type="ARBA" id="ARBA00023150"/>
    </source>
</evidence>
<keyword evidence="3 8" id="KW-0479">Metal-binding</keyword>
<evidence type="ECO:0000313" key="11">
    <source>
        <dbReference type="Proteomes" id="UP000477083"/>
    </source>
</evidence>
<evidence type="ECO:0000256" key="8">
    <source>
        <dbReference type="HAMAP-Rule" id="MF_00316"/>
    </source>
</evidence>
<evidence type="ECO:0000256" key="4">
    <source>
        <dbReference type="ARBA" id="ARBA00022741"/>
    </source>
</evidence>
<keyword evidence="4 8" id="KW-0547">Nucleotide-binding</keyword>
<dbReference type="GO" id="GO:0046872">
    <property type="term" value="F:metal ion binding"/>
    <property type="evidence" value="ECO:0007669"/>
    <property type="project" value="UniProtKB-KW"/>
</dbReference>
<keyword evidence="1 8" id="KW-0963">Cytoplasm</keyword>
<keyword evidence="11" id="KW-1185">Reference proteome</keyword>
<dbReference type="NCBIfam" id="TIGR02665">
    <property type="entry name" value="molyb_mobA"/>
    <property type="match status" value="1"/>
</dbReference>
<evidence type="ECO:0000259" key="9">
    <source>
        <dbReference type="Pfam" id="PF12804"/>
    </source>
</evidence>
<evidence type="ECO:0000256" key="3">
    <source>
        <dbReference type="ARBA" id="ARBA00022723"/>
    </source>
</evidence>
<comment type="caution">
    <text evidence="8">Lacks conserved residue(s) required for the propagation of feature annotation.</text>
</comment>
<dbReference type="AlphaFoldDB" id="A0A6L8VEV9"/>
<feature type="binding site" evidence="8">
    <location>
        <position position="26"/>
    </location>
    <ligand>
        <name>GTP</name>
        <dbReference type="ChEBI" id="CHEBI:37565"/>
    </ligand>
</feature>
<keyword evidence="10" id="KW-0548">Nucleotidyltransferase</keyword>
<feature type="domain" description="MobA-like NTP transferase" evidence="9">
    <location>
        <begin position="11"/>
        <end position="163"/>
    </location>
</feature>
<comment type="function">
    <text evidence="8">Transfers a GMP moiety from GTP to Mo-molybdopterin (Mo-MPT) cofactor (Moco or molybdenum cofactor) to form Mo-molybdopterin guanine dinucleotide (Mo-MGD) cofactor.</text>
</comment>
<keyword evidence="6 8" id="KW-0342">GTP-binding</keyword>
<keyword evidence="7 8" id="KW-0501">Molybdenum cofactor biosynthesis</keyword>
<comment type="subunit">
    <text evidence="8">Monomer.</text>
</comment>
<comment type="domain">
    <text evidence="8">The N-terminal domain determines nucleotide recognition and specific binding, while the C-terminal domain determines the specific binding to the target protein.</text>
</comment>
<dbReference type="HAMAP" id="MF_00316">
    <property type="entry name" value="MobA"/>
    <property type="match status" value="1"/>
</dbReference>
<feature type="binding site" evidence="8">
    <location>
        <position position="72"/>
    </location>
    <ligand>
        <name>GTP</name>
        <dbReference type="ChEBI" id="CHEBI:37565"/>
    </ligand>
</feature>
<feature type="binding site" evidence="8">
    <location>
        <position position="105"/>
    </location>
    <ligand>
        <name>Mg(2+)</name>
        <dbReference type="ChEBI" id="CHEBI:18420"/>
    </ligand>
</feature>
<dbReference type="PANTHER" id="PTHR19136">
    <property type="entry name" value="MOLYBDENUM COFACTOR GUANYLYLTRANSFERASE"/>
    <property type="match status" value="1"/>
</dbReference>
<dbReference type="GO" id="GO:1902758">
    <property type="term" value="P:bis(molybdopterin guanine dinucleotide)molybdenum biosynthetic process"/>
    <property type="evidence" value="ECO:0007669"/>
    <property type="project" value="TreeGrafter"/>
</dbReference>
<dbReference type="GO" id="GO:0005737">
    <property type="term" value="C:cytoplasm"/>
    <property type="evidence" value="ECO:0007669"/>
    <property type="project" value="UniProtKB-SubCell"/>
</dbReference>
<dbReference type="RefSeq" id="WP_161343120.1">
    <property type="nucleotide sequence ID" value="NZ_BMGW01000001.1"/>
</dbReference>
<dbReference type="Gene3D" id="3.90.550.10">
    <property type="entry name" value="Spore Coat Polysaccharide Biosynthesis Protein SpsA, Chain A"/>
    <property type="match status" value="1"/>
</dbReference>
<organism evidence="10 11">
    <name type="scientific">Frigidibacter albus</name>
    <dbReference type="NCBI Taxonomy" id="1465486"/>
    <lineage>
        <taxon>Bacteria</taxon>
        <taxon>Pseudomonadati</taxon>
        <taxon>Pseudomonadota</taxon>
        <taxon>Alphaproteobacteria</taxon>
        <taxon>Rhodobacterales</taxon>
        <taxon>Paracoccaceae</taxon>
        <taxon>Frigidibacter</taxon>
    </lineage>
</organism>
<evidence type="ECO:0000256" key="5">
    <source>
        <dbReference type="ARBA" id="ARBA00022842"/>
    </source>
</evidence>
<gene>
    <name evidence="8 10" type="primary">mobA</name>
    <name evidence="10" type="ORF">GS660_01855</name>
</gene>
<dbReference type="Proteomes" id="UP000477083">
    <property type="component" value="Unassembled WGS sequence"/>
</dbReference>